<comment type="caution">
    <text evidence="2">The sequence shown here is derived from an EMBL/GenBank/DDBJ whole genome shotgun (WGS) entry which is preliminary data.</text>
</comment>
<dbReference type="AlphaFoldDB" id="A0A154MVW3"/>
<dbReference type="Proteomes" id="UP000076321">
    <property type="component" value="Unassembled WGS sequence"/>
</dbReference>
<evidence type="ECO:0000313" key="5">
    <source>
        <dbReference type="Proteomes" id="UP000186883"/>
    </source>
</evidence>
<evidence type="ECO:0000313" key="4">
    <source>
        <dbReference type="Proteomes" id="UP000076321"/>
    </source>
</evidence>
<organism evidence="2 4">
    <name type="scientific">Amycolatopsis regifaucium</name>
    <dbReference type="NCBI Taxonomy" id="546365"/>
    <lineage>
        <taxon>Bacteria</taxon>
        <taxon>Bacillati</taxon>
        <taxon>Actinomycetota</taxon>
        <taxon>Actinomycetes</taxon>
        <taxon>Pseudonocardiales</taxon>
        <taxon>Pseudonocardiaceae</taxon>
        <taxon>Amycolatopsis</taxon>
    </lineage>
</organism>
<dbReference type="EMBL" id="LOBU02000022">
    <property type="protein sequence ID" value="OKA04549.1"/>
    <property type="molecule type" value="Genomic_DNA"/>
</dbReference>
<evidence type="ECO:0000313" key="3">
    <source>
        <dbReference type="EMBL" id="OKA04549.1"/>
    </source>
</evidence>
<dbReference type="Proteomes" id="UP000186883">
    <property type="component" value="Unassembled WGS sequence"/>
</dbReference>
<dbReference type="OrthoDB" id="3320501at2"/>
<evidence type="ECO:0000256" key="1">
    <source>
        <dbReference type="SAM" id="MobiDB-lite"/>
    </source>
</evidence>
<reference evidence="3 5" key="2">
    <citation type="submission" date="2016-11" db="EMBL/GenBank/DDBJ databases">
        <title>Genome sequencing of Amycolatopsis regifaucium.</title>
        <authorList>
            <person name="Mayilraj S."/>
            <person name="Kaur N."/>
        </authorList>
    </citation>
    <scope>NUCLEOTIDE SEQUENCE [LARGE SCALE GENOMIC DNA]</scope>
    <source>
        <strain evidence="3 5">GY080</strain>
    </source>
</reference>
<reference evidence="2 4" key="1">
    <citation type="submission" date="2015-12" db="EMBL/GenBank/DDBJ databases">
        <title>Amycolatopsis regifaucium genome sequencing and assembly.</title>
        <authorList>
            <person name="Mayilraj S."/>
        </authorList>
    </citation>
    <scope>NUCLEOTIDE SEQUENCE [LARGE SCALE GENOMIC DNA]</scope>
    <source>
        <strain evidence="2 4">GY080</strain>
    </source>
</reference>
<protein>
    <submittedName>
        <fullName evidence="2">Uncharacterized protein</fullName>
    </submittedName>
</protein>
<proteinExistence type="predicted"/>
<dbReference type="EMBL" id="LQCI01000002">
    <property type="protein sequence ID" value="KZB88405.1"/>
    <property type="molecule type" value="Genomic_DNA"/>
</dbReference>
<feature type="region of interest" description="Disordered" evidence="1">
    <location>
        <begin position="713"/>
        <end position="745"/>
    </location>
</feature>
<evidence type="ECO:0000313" key="2">
    <source>
        <dbReference type="EMBL" id="KZB88405.1"/>
    </source>
</evidence>
<keyword evidence="5" id="KW-1185">Reference proteome</keyword>
<sequence length="745" mass="80718">MPRLGRRKSRVACVRIGASLVVHGPEGITAQARELASSMPADPEHAVVVVDRPGADAHSIANAVGAVFGEELRPLRLIPSTDAGPITLATAQKLADRIDRTVIYPDGVVLASVSGLCFLPPFEANGWVGCGPDREPVRLGRRYPSPEWDGPVTTDPQRAGRALVVEPLPAGVWLRSDGPQRWLDADRARLTRWLSVRPREFTAVLGGHGLPPLALDDVVRWWASVPPETRARTRFLSFGNVPLPSDTTLGQALADAVGEEIVLYGGLPVGSPAAPEFFTLREDGSHSFRTFAEQITFSPRRGSAKAAAPQIRQGRLPFKGLIEVGPGVYRYEEDSVVEVVQAGLWLRTTREPERAAEIRMMPYDPGAFLVFFDPAMAGHDALVAKLLDRLDGPVRAGAKPFPVPSAPEPRRTELPFTADLTTPLTPLPRLSRLLRRHLEESKVPRPEADTEVPYLAVELSGGEGEPALPEPRPETEPERAAVQPTPRPESRVWPLDPGFVADRESVRSGRESAFDALSAQIAETWRRFSPNRPMSDSGLTEAVAAGLYLAGDDPDLDACLRAGAEGPHVDFGRCVAAGLQKLPVHRNVAATVVDPAPGSWELLGDGMVLREWGFLNLLTVPDDAEKGSTDLIVWSGTGRLTALIEPKEEGLPNRVVFLPGTAFKVLEVIEPGEKERGRILMRELMASEVGADGGKAGSQARDELIRTSLRRFTGRSGGARSSRRRTTRLGRIPGIADPADRKNEL</sequence>
<accession>A0A154MVW3</accession>
<name>A0A154MVW3_9PSEU</name>
<dbReference type="Gene3D" id="3.90.176.10">
    <property type="entry name" value="Toxin ADP-ribosyltransferase, Chain A, domain 1"/>
    <property type="match status" value="1"/>
</dbReference>
<feature type="region of interest" description="Disordered" evidence="1">
    <location>
        <begin position="461"/>
        <end position="496"/>
    </location>
</feature>
<gene>
    <name evidence="3" type="ORF">ATP06_0231855</name>
    <name evidence="2" type="ORF">AVL48_18655</name>
</gene>